<dbReference type="PANTHER" id="PTHR43798">
    <property type="entry name" value="MONOACYLGLYCEROL LIPASE"/>
    <property type="match status" value="1"/>
</dbReference>
<comment type="caution">
    <text evidence="2">The sequence shown here is derived from an EMBL/GenBank/DDBJ whole genome shotgun (WGS) entry which is preliminary data.</text>
</comment>
<evidence type="ECO:0000313" key="2">
    <source>
        <dbReference type="EMBL" id="OLR92084.1"/>
    </source>
</evidence>
<dbReference type="InterPro" id="IPR000073">
    <property type="entry name" value="AB_hydrolase_1"/>
</dbReference>
<dbReference type="AlphaFoldDB" id="A0A1Q9LJB2"/>
<sequence>MGISEREATLHGRRVGYLHLAPSGAPTDDPLVLVHGLAGTSATWRPLLRTLHERGFDREVLAVDLPGHGRSEGPHGDYSIAGYANVVRDLLVALSLEHVTLVGHSLGGGVALQFSYQFPDQCGRVVLVDSGGLGSGVSAAIRAANLPGTALALPLLANRFTVALAKRVAGERVEVRELIDHFGSLAAKEARKSFVRTVRASVGLRGQRVSAQEKLYLAEDLPSLLVWGTKDRIIPAGHGRRAAELMPGARLVELAGAGHFPHVAEPGWFADVLTDFLTTTTPARLDVGQLRRFVVA</sequence>
<dbReference type="GO" id="GO:0016020">
    <property type="term" value="C:membrane"/>
    <property type="evidence" value="ECO:0007669"/>
    <property type="project" value="TreeGrafter"/>
</dbReference>
<dbReference type="PRINTS" id="PR00412">
    <property type="entry name" value="EPOXHYDRLASE"/>
</dbReference>
<dbReference type="Proteomes" id="UP000186040">
    <property type="component" value="Unassembled WGS sequence"/>
</dbReference>
<dbReference type="GO" id="GO:0003824">
    <property type="term" value="F:catalytic activity"/>
    <property type="evidence" value="ECO:0007669"/>
    <property type="project" value="InterPro"/>
</dbReference>
<dbReference type="SUPFAM" id="SSF53474">
    <property type="entry name" value="alpha/beta-Hydrolases"/>
    <property type="match status" value="1"/>
</dbReference>
<name>A0A1Q9LJB2_9PSEU</name>
<proteinExistence type="predicted"/>
<protein>
    <recommendedName>
        <fullName evidence="1">AB hydrolase-1 domain-containing protein</fullName>
    </recommendedName>
</protein>
<dbReference type="PRINTS" id="PR00111">
    <property type="entry name" value="ABHYDROLASE"/>
</dbReference>
<dbReference type="RefSeq" id="WP_075975970.1">
    <property type="nucleotide sequence ID" value="NZ_MKQR01000017.1"/>
</dbReference>
<dbReference type="Pfam" id="PF00561">
    <property type="entry name" value="Abhydrolase_1"/>
    <property type="match status" value="1"/>
</dbReference>
<dbReference type="InterPro" id="IPR000639">
    <property type="entry name" value="Epox_hydrolase-like"/>
</dbReference>
<organism evidence="2 3">
    <name type="scientific">Actinokineospora bangkokensis</name>
    <dbReference type="NCBI Taxonomy" id="1193682"/>
    <lineage>
        <taxon>Bacteria</taxon>
        <taxon>Bacillati</taxon>
        <taxon>Actinomycetota</taxon>
        <taxon>Actinomycetes</taxon>
        <taxon>Pseudonocardiales</taxon>
        <taxon>Pseudonocardiaceae</taxon>
        <taxon>Actinokineospora</taxon>
    </lineage>
</organism>
<accession>A0A1Q9LJB2</accession>
<dbReference type="STRING" id="1193682.BJP25_22285"/>
<dbReference type="InterPro" id="IPR029058">
    <property type="entry name" value="AB_hydrolase_fold"/>
</dbReference>
<feature type="domain" description="AB hydrolase-1" evidence="1">
    <location>
        <begin position="30"/>
        <end position="264"/>
    </location>
</feature>
<dbReference type="Gene3D" id="3.40.50.1820">
    <property type="entry name" value="alpha/beta hydrolase"/>
    <property type="match status" value="1"/>
</dbReference>
<dbReference type="InterPro" id="IPR050266">
    <property type="entry name" value="AB_hydrolase_sf"/>
</dbReference>
<gene>
    <name evidence="2" type="ORF">BJP25_22285</name>
</gene>
<dbReference type="PANTHER" id="PTHR43798:SF33">
    <property type="entry name" value="HYDROLASE, PUTATIVE (AFU_ORTHOLOGUE AFUA_2G14860)-RELATED"/>
    <property type="match status" value="1"/>
</dbReference>
<reference evidence="2 3" key="1">
    <citation type="submission" date="2016-10" db="EMBL/GenBank/DDBJ databases">
        <title>The Draft Genome Sequence of Actinokineospora bangkokensis 44EHWT reveals the biosynthetic pathway of antifungal compounds Thailandins with unusual extender unit butylmalonyl-CoA.</title>
        <authorList>
            <person name="Greule A."/>
            <person name="Intra B."/>
            <person name="Flemming S."/>
            <person name="Rommel M.G."/>
            <person name="Panbangred W."/>
            <person name="Bechthold A."/>
        </authorList>
    </citation>
    <scope>NUCLEOTIDE SEQUENCE [LARGE SCALE GENOMIC DNA]</scope>
    <source>
        <strain evidence="2 3">44EHW</strain>
    </source>
</reference>
<keyword evidence="3" id="KW-1185">Reference proteome</keyword>
<dbReference type="EMBL" id="MKQR01000017">
    <property type="protein sequence ID" value="OLR92084.1"/>
    <property type="molecule type" value="Genomic_DNA"/>
</dbReference>
<evidence type="ECO:0000313" key="3">
    <source>
        <dbReference type="Proteomes" id="UP000186040"/>
    </source>
</evidence>
<evidence type="ECO:0000259" key="1">
    <source>
        <dbReference type="Pfam" id="PF00561"/>
    </source>
</evidence>
<dbReference type="OrthoDB" id="3371334at2"/>